<proteinExistence type="predicted"/>
<name>A0A3B1A6K8_9ZZZZ</name>
<protein>
    <submittedName>
        <fullName evidence="1">Uncharacterized protein</fullName>
    </submittedName>
</protein>
<evidence type="ECO:0000313" key="1">
    <source>
        <dbReference type="EMBL" id="VAW95733.1"/>
    </source>
</evidence>
<accession>A0A3B1A6K8</accession>
<dbReference type="AlphaFoldDB" id="A0A3B1A6K8"/>
<gene>
    <name evidence="1" type="ORF">MNBD_GAMMA19-331</name>
</gene>
<sequence>MGYAIGTAYVSVDDPADNTAKEWTLLPLTLIHTDWLFGDIRYWSELFYYTAVLDATTNKVGQNVEQYGFRISLQKSLRVTRLWAPWFGVGIGASRVTYTTRHTIDPDGFLLAAYPDREQTSVTLLLNIVSEWPLTRNWDIGAKLEQAIPIDGDISESSALIMLLYRY</sequence>
<organism evidence="1">
    <name type="scientific">hydrothermal vent metagenome</name>
    <dbReference type="NCBI Taxonomy" id="652676"/>
    <lineage>
        <taxon>unclassified sequences</taxon>
        <taxon>metagenomes</taxon>
        <taxon>ecological metagenomes</taxon>
    </lineage>
</organism>
<dbReference type="EMBL" id="UOFV01000068">
    <property type="protein sequence ID" value="VAW95733.1"/>
    <property type="molecule type" value="Genomic_DNA"/>
</dbReference>
<reference evidence="1" key="1">
    <citation type="submission" date="2018-06" db="EMBL/GenBank/DDBJ databases">
        <authorList>
            <person name="Zhirakovskaya E."/>
        </authorList>
    </citation>
    <scope>NUCLEOTIDE SEQUENCE</scope>
</reference>